<keyword evidence="1" id="KW-0812">Transmembrane</keyword>
<dbReference type="EMBL" id="BSEV01000009">
    <property type="protein sequence ID" value="GLK10772.1"/>
    <property type="molecule type" value="Genomic_DNA"/>
</dbReference>
<feature type="transmembrane region" description="Helical" evidence="1">
    <location>
        <begin position="184"/>
        <end position="202"/>
    </location>
</feature>
<gene>
    <name evidence="2" type="ORF">GCM10017600_41780</name>
</gene>
<comment type="caution">
    <text evidence="2">The sequence shown here is derived from an EMBL/GenBank/DDBJ whole genome shotgun (WGS) entry which is preliminary data.</text>
</comment>
<dbReference type="AlphaFoldDB" id="A0A9W6I2E4"/>
<keyword evidence="3" id="KW-1185">Reference proteome</keyword>
<reference evidence="2" key="1">
    <citation type="journal article" date="2014" name="Int. J. Syst. Evol. Microbiol.">
        <title>Complete genome sequence of Corynebacterium casei LMG S-19264T (=DSM 44701T), isolated from a smear-ripened cheese.</title>
        <authorList>
            <consortium name="US DOE Joint Genome Institute (JGI-PGF)"/>
            <person name="Walter F."/>
            <person name="Albersmeier A."/>
            <person name="Kalinowski J."/>
            <person name="Ruckert C."/>
        </authorList>
    </citation>
    <scope>NUCLEOTIDE SEQUENCE</scope>
    <source>
        <strain evidence="2">VKM Ac-2007</strain>
    </source>
</reference>
<protein>
    <submittedName>
        <fullName evidence="2">Transporter</fullName>
    </submittedName>
</protein>
<feature type="transmembrane region" description="Helical" evidence="1">
    <location>
        <begin position="290"/>
        <end position="310"/>
    </location>
</feature>
<proteinExistence type="predicted"/>
<keyword evidence="1" id="KW-1133">Transmembrane helix</keyword>
<feature type="transmembrane region" description="Helical" evidence="1">
    <location>
        <begin position="154"/>
        <end position="172"/>
    </location>
</feature>
<feature type="transmembrane region" description="Helical" evidence="1">
    <location>
        <begin position="70"/>
        <end position="92"/>
    </location>
</feature>
<sequence length="318" mass="34818">MIWLTWRQHRAQILATAVLLTALGLLLLGSAVEAKLYIAEHAPPGCPGSAPACWDLARALADRYDAVYTVFGWMPIVAPALIGAFWGAPLLGREYERGTHKLAWTQSVSVRRWLAVKLAVLGALVAAAGLTLAAMVSLWRPVFHQEDFFGNPGVFNMVGVAPAAWWLYAFMLGTAAGTLLRRTLPAMALVVAVITLTTLTLYKSSDHYAEPERIVLSDTTVLSDADSRRVSDAWVDPAGRELAAPPSGVCPHPPDVGRGDRNQRAYERCMFGKGYRFAVYFHPPSRFWRFQWTEAALLTAASVAFAGLAVRRTLRRGV</sequence>
<dbReference type="Proteomes" id="UP001143474">
    <property type="component" value="Unassembled WGS sequence"/>
</dbReference>
<feature type="transmembrane region" description="Helical" evidence="1">
    <location>
        <begin position="113"/>
        <end position="134"/>
    </location>
</feature>
<evidence type="ECO:0000313" key="3">
    <source>
        <dbReference type="Proteomes" id="UP001143474"/>
    </source>
</evidence>
<name>A0A9W6I2E4_9ACTN</name>
<organism evidence="2 3">
    <name type="scientific">Streptosporangium carneum</name>
    <dbReference type="NCBI Taxonomy" id="47481"/>
    <lineage>
        <taxon>Bacteria</taxon>
        <taxon>Bacillati</taxon>
        <taxon>Actinomycetota</taxon>
        <taxon>Actinomycetes</taxon>
        <taxon>Streptosporangiales</taxon>
        <taxon>Streptosporangiaceae</taxon>
        <taxon>Streptosporangium</taxon>
    </lineage>
</organism>
<accession>A0A9W6I2E4</accession>
<dbReference type="RefSeq" id="WP_271219184.1">
    <property type="nucleotide sequence ID" value="NZ_BAAAVD010000039.1"/>
</dbReference>
<keyword evidence="1" id="KW-0472">Membrane</keyword>
<evidence type="ECO:0000313" key="2">
    <source>
        <dbReference type="EMBL" id="GLK10772.1"/>
    </source>
</evidence>
<reference evidence="2" key="2">
    <citation type="submission" date="2023-01" db="EMBL/GenBank/DDBJ databases">
        <authorList>
            <person name="Sun Q."/>
            <person name="Evtushenko L."/>
        </authorList>
    </citation>
    <scope>NUCLEOTIDE SEQUENCE</scope>
    <source>
        <strain evidence="2">VKM Ac-2007</strain>
    </source>
</reference>
<evidence type="ECO:0000256" key="1">
    <source>
        <dbReference type="SAM" id="Phobius"/>
    </source>
</evidence>